<dbReference type="InterPro" id="IPR049452">
    <property type="entry name" value="Anoctamin_TM"/>
</dbReference>
<feature type="transmembrane region" description="Helical" evidence="1">
    <location>
        <begin position="38"/>
        <end position="62"/>
    </location>
</feature>
<comment type="caution">
    <text evidence="3">The sequence shown here is derived from an EMBL/GenBank/DDBJ whole genome shotgun (WGS) entry which is preliminary data.</text>
</comment>
<sequence length="140" mass="15933">MTADVPAAVKPRLAPPKLLPPLSLRKLTRVVGGCRRSFWFCFELLEFLILMSICTNCALLAWQFDEEGKWKIEPGLVVILIMEHALLLIKFGFSRLVLSEPAWVRATCAKNSSQARDMYTKRLLRTISGGEKTRELKKIE</sequence>
<dbReference type="STRING" id="3818.A0A445EQ15"/>
<evidence type="ECO:0000259" key="2">
    <source>
        <dbReference type="Pfam" id="PF04547"/>
    </source>
</evidence>
<proteinExistence type="predicted"/>
<evidence type="ECO:0000313" key="3">
    <source>
        <dbReference type="EMBL" id="RYR77403.1"/>
    </source>
</evidence>
<accession>A0A445EQ15</accession>
<protein>
    <recommendedName>
        <fullName evidence="2">Anoctamin transmembrane domain-containing protein</fullName>
    </recommendedName>
</protein>
<feature type="transmembrane region" description="Helical" evidence="1">
    <location>
        <begin position="74"/>
        <end position="93"/>
    </location>
</feature>
<dbReference type="EMBL" id="SDMP01000001">
    <property type="protein sequence ID" value="RYR77403.1"/>
    <property type="molecule type" value="Genomic_DNA"/>
</dbReference>
<evidence type="ECO:0000256" key="1">
    <source>
        <dbReference type="SAM" id="Phobius"/>
    </source>
</evidence>
<keyword evidence="1" id="KW-0472">Membrane</keyword>
<keyword evidence="1" id="KW-0812">Transmembrane</keyword>
<dbReference type="Pfam" id="PF04547">
    <property type="entry name" value="Anoctamin"/>
    <property type="match status" value="1"/>
</dbReference>
<reference evidence="3 4" key="1">
    <citation type="submission" date="2019-01" db="EMBL/GenBank/DDBJ databases">
        <title>Sequencing of cultivated peanut Arachis hypogaea provides insights into genome evolution and oil improvement.</title>
        <authorList>
            <person name="Chen X."/>
        </authorList>
    </citation>
    <scope>NUCLEOTIDE SEQUENCE [LARGE SCALE GENOMIC DNA]</scope>
    <source>
        <strain evidence="4">cv. Fuhuasheng</strain>
        <tissue evidence="3">Leaves</tissue>
    </source>
</reference>
<dbReference type="Proteomes" id="UP000289738">
    <property type="component" value="Chromosome A01"/>
</dbReference>
<keyword evidence="4" id="KW-1185">Reference proteome</keyword>
<name>A0A445EQ15_ARAHY</name>
<keyword evidence="1" id="KW-1133">Transmembrane helix</keyword>
<feature type="domain" description="Anoctamin transmembrane" evidence="2">
    <location>
        <begin position="42"/>
        <end position="109"/>
    </location>
</feature>
<evidence type="ECO:0000313" key="4">
    <source>
        <dbReference type="Proteomes" id="UP000289738"/>
    </source>
</evidence>
<dbReference type="AlphaFoldDB" id="A0A445EQ15"/>
<gene>
    <name evidence="3" type="ORF">Ahy_A01g001848</name>
</gene>
<organism evidence="3 4">
    <name type="scientific">Arachis hypogaea</name>
    <name type="common">Peanut</name>
    <dbReference type="NCBI Taxonomy" id="3818"/>
    <lineage>
        <taxon>Eukaryota</taxon>
        <taxon>Viridiplantae</taxon>
        <taxon>Streptophyta</taxon>
        <taxon>Embryophyta</taxon>
        <taxon>Tracheophyta</taxon>
        <taxon>Spermatophyta</taxon>
        <taxon>Magnoliopsida</taxon>
        <taxon>eudicotyledons</taxon>
        <taxon>Gunneridae</taxon>
        <taxon>Pentapetalae</taxon>
        <taxon>rosids</taxon>
        <taxon>fabids</taxon>
        <taxon>Fabales</taxon>
        <taxon>Fabaceae</taxon>
        <taxon>Papilionoideae</taxon>
        <taxon>50 kb inversion clade</taxon>
        <taxon>dalbergioids sensu lato</taxon>
        <taxon>Dalbergieae</taxon>
        <taxon>Pterocarpus clade</taxon>
        <taxon>Arachis</taxon>
    </lineage>
</organism>